<comment type="caution">
    <text evidence="1">The sequence shown here is derived from an EMBL/GenBank/DDBJ whole genome shotgun (WGS) entry which is preliminary data.</text>
</comment>
<proteinExistence type="predicted"/>
<protein>
    <submittedName>
        <fullName evidence="1">Uncharacterized protein</fullName>
    </submittedName>
</protein>
<dbReference type="AlphaFoldDB" id="A0A0F9KRI6"/>
<feature type="non-terminal residue" evidence="1">
    <location>
        <position position="68"/>
    </location>
</feature>
<name>A0A0F9KRI6_9ZZZZ</name>
<gene>
    <name evidence="1" type="ORF">LCGC14_1299920</name>
</gene>
<reference evidence="1" key="1">
    <citation type="journal article" date="2015" name="Nature">
        <title>Complex archaea that bridge the gap between prokaryotes and eukaryotes.</title>
        <authorList>
            <person name="Spang A."/>
            <person name="Saw J.H."/>
            <person name="Jorgensen S.L."/>
            <person name="Zaremba-Niedzwiedzka K."/>
            <person name="Martijn J."/>
            <person name="Lind A.E."/>
            <person name="van Eijk R."/>
            <person name="Schleper C."/>
            <person name="Guy L."/>
            <person name="Ettema T.J."/>
        </authorList>
    </citation>
    <scope>NUCLEOTIDE SEQUENCE</scope>
</reference>
<evidence type="ECO:0000313" key="1">
    <source>
        <dbReference type="EMBL" id="KKM84358.1"/>
    </source>
</evidence>
<sequence>MAKTSLSVLILFIIICMGCRAVDSQVEKMISIKGEVIKEKENTRRNAIRVKEMDTLMAGVGDYVGSKV</sequence>
<organism evidence="1">
    <name type="scientific">marine sediment metagenome</name>
    <dbReference type="NCBI Taxonomy" id="412755"/>
    <lineage>
        <taxon>unclassified sequences</taxon>
        <taxon>metagenomes</taxon>
        <taxon>ecological metagenomes</taxon>
    </lineage>
</organism>
<dbReference type="EMBL" id="LAZR01007579">
    <property type="protein sequence ID" value="KKM84358.1"/>
    <property type="molecule type" value="Genomic_DNA"/>
</dbReference>
<accession>A0A0F9KRI6</accession>